<dbReference type="Proteomes" id="UP000640614">
    <property type="component" value="Unassembled WGS sequence"/>
</dbReference>
<reference evidence="2 3" key="1">
    <citation type="submission" date="2018-07" db="EMBL/GenBank/DDBJ databases">
        <title>Genome assembly of strain KB82.</title>
        <authorList>
            <person name="Kukolya J."/>
            <person name="Horvath B."/>
            <person name="Nagy I."/>
            <person name="Toth A."/>
        </authorList>
    </citation>
    <scope>NUCLEOTIDE SEQUENCE [LARGE SCALE GENOMIC DNA]</scope>
    <source>
        <strain evidence="2 3">Kb82</strain>
    </source>
</reference>
<keyword evidence="1" id="KW-0472">Membrane</keyword>
<feature type="transmembrane region" description="Helical" evidence="1">
    <location>
        <begin position="278"/>
        <end position="295"/>
    </location>
</feature>
<dbReference type="RefSeq" id="WP_193844684.1">
    <property type="nucleotide sequence ID" value="NZ_PRDM01000001.1"/>
</dbReference>
<sequence>MNKTIKIYIAVLVFIFILIVVLDKGNPKPIDWRPTYSVDDKIPFGLYVFDQEAKGLFKNQNIERISTQTPYEFLDSKLNSYQEYSEDSLEVDTYTIKGTFLNISEDNQIDDQSVKELFYFVSEGNNAFLSMQVFPKLLADSLKIELKTDFLPTKEVSFWMANKKVSSQKYHFNTGANSFFSKIDTLKTTVLGYQESSNNKKNINFIKIPFQKGYFYLHTQPVAFTNYNLLKANNFEYAENVMSYMPKKDVFFYTKTEDSANISGSPLRYILSQPALKWALYLALIGIFIFVLFNAKRKQRIVPIIKPLPNLTVDFTKTIGNLYYQEGDHTNIIDKKIIYFLEKIRNEYLIETHKLDDNFIKKLQHKTGKNITDIENLVSLINEHRKSYHGSLEEDLIRINQAIEKILN</sequence>
<name>A0ABR9TE61_9FLAO</name>
<keyword evidence="1" id="KW-0812">Transmembrane</keyword>
<evidence type="ECO:0000313" key="3">
    <source>
        <dbReference type="Proteomes" id="UP000640614"/>
    </source>
</evidence>
<evidence type="ECO:0000313" key="2">
    <source>
        <dbReference type="EMBL" id="MBE8723631.1"/>
    </source>
</evidence>
<feature type="transmembrane region" description="Helical" evidence="1">
    <location>
        <begin position="7"/>
        <end position="25"/>
    </location>
</feature>
<organism evidence="2 3">
    <name type="scientific">Flavobacterium hungaricum</name>
    <dbReference type="NCBI Taxonomy" id="2082725"/>
    <lineage>
        <taxon>Bacteria</taxon>
        <taxon>Pseudomonadati</taxon>
        <taxon>Bacteroidota</taxon>
        <taxon>Flavobacteriia</taxon>
        <taxon>Flavobacteriales</taxon>
        <taxon>Flavobacteriaceae</taxon>
        <taxon>Flavobacterium</taxon>
    </lineage>
</organism>
<keyword evidence="1" id="KW-1133">Transmembrane helix</keyword>
<gene>
    <name evidence="2" type="ORF">C4F50_01650</name>
</gene>
<dbReference type="EMBL" id="PRDM01000001">
    <property type="protein sequence ID" value="MBE8723631.1"/>
    <property type="molecule type" value="Genomic_DNA"/>
</dbReference>
<comment type="caution">
    <text evidence="2">The sequence shown here is derived from an EMBL/GenBank/DDBJ whole genome shotgun (WGS) entry which is preliminary data.</text>
</comment>
<protein>
    <submittedName>
        <fullName evidence="2">DUF4350 domain-containing protein</fullName>
    </submittedName>
</protein>
<accession>A0ABR9TE61</accession>
<evidence type="ECO:0000256" key="1">
    <source>
        <dbReference type="SAM" id="Phobius"/>
    </source>
</evidence>
<proteinExistence type="predicted"/>
<keyword evidence="3" id="KW-1185">Reference proteome</keyword>